<reference evidence="7 8" key="1">
    <citation type="submission" date="2016-04" db="EMBL/GenBank/DDBJ databases">
        <title>A degradative enzymes factory behind the ericoid mycorrhizal symbiosis.</title>
        <authorList>
            <consortium name="DOE Joint Genome Institute"/>
            <person name="Martino E."/>
            <person name="Morin E."/>
            <person name="Grelet G."/>
            <person name="Kuo A."/>
            <person name="Kohler A."/>
            <person name="Daghino S."/>
            <person name="Barry K."/>
            <person name="Choi C."/>
            <person name="Cichocki N."/>
            <person name="Clum A."/>
            <person name="Copeland A."/>
            <person name="Hainaut M."/>
            <person name="Haridas S."/>
            <person name="Labutti K."/>
            <person name="Lindquist E."/>
            <person name="Lipzen A."/>
            <person name="Khouja H.-R."/>
            <person name="Murat C."/>
            <person name="Ohm R."/>
            <person name="Olson A."/>
            <person name="Spatafora J."/>
            <person name="Veneault-Fourrey C."/>
            <person name="Henrissat B."/>
            <person name="Grigoriev I."/>
            <person name="Martin F."/>
            <person name="Perotto S."/>
        </authorList>
    </citation>
    <scope>NUCLEOTIDE SEQUENCE [LARGE SCALE GENOMIC DNA]</scope>
    <source>
        <strain evidence="7 8">F</strain>
    </source>
</reference>
<comment type="subcellular location">
    <subcellularLocation>
        <location evidence="1">Membrane</location>
        <topology evidence="1">Multi-pass membrane protein</topology>
    </subcellularLocation>
</comment>
<evidence type="ECO:0000256" key="2">
    <source>
        <dbReference type="ARBA" id="ARBA00022692"/>
    </source>
</evidence>
<dbReference type="Proteomes" id="UP000235786">
    <property type="component" value="Unassembled WGS sequence"/>
</dbReference>
<keyword evidence="2 6" id="KW-0812">Transmembrane</keyword>
<evidence type="ECO:0000313" key="8">
    <source>
        <dbReference type="Proteomes" id="UP000235786"/>
    </source>
</evidence>
<protein>
    <submittedName>
        <fullName evidence="7">RTA1-domain-containing protein</fullName>
    </submittedName>
</protein>
<evidence type="ECO:0000256" key="1">
    <source>
        <dbReference type="ARBA" id="ARBA00004141"/>
    </source>
</evidence>
<evidence type="ECO:0000256" key="5">
    <source>
        <dbReference type="SAM" id="MobiDB-lite"/>
    </source>
</evidence>
<keyword evidence="4 6" id="KW-0472">Membrane</keyword>
<dbReference type="GO" id="GO:0005886">
    <property type="term" value="C:plasma membrane"/>
    <property type="evidence" value="ECO:0007669"/>
    <property type="project" value="TreeGrafter"/>
</dbReference>
<feature type="compositionally biased region" description="Basic and acidic residues" evidence="5">
    <location>
        <begin position="349"/>
        <end position="361"/>
    </location>
</feature>
<keyword evidence="3 6" id="KW-1133">Transmembrane helix</keyword>
<dbReference type="EMBL" id="KZ613937">
    <property type="protein sequence ID" value="PMD48196.1"/>
    <property type="molecule type" value="Genomic_DNA"/>
</dbReference>
<feature type="transmembrane region" description="Helical" evidence="6">
    <location>
        <begin position="138"/>
        <end position="159"/>
    </location>
</feature>
<feature type="transmembrane region" description="Helical" evidence="6">
    <location>
        <begin position="212"/>
        <end position="240"/>
    </location>
</feature>
<dbReference type="OrthoDB" id="4521223at2759"/>
<feature type="transmembrane region" description="Helical" evidence="6">
    <location>
        <begin position="106"/>
        <end position="126"/>
    </location>
</feature>
<dbReference type="PANTHER" id="PTHR31465">
    <property type="entry name" value="PROTEIN RTA1-RELATED"/>
    <property type="match status" value="1"/>
</dbReference>
<feature type="transmembrane region" description="Helical" evidence="6">
    <location>
        <begin position="180"/>
        <end position="200"/>
    </location>
</feature>
<gene>
    <name evidence="7" type="ORF">L207DRAFT_626961</name>
</gene>
<dbReference type="Pfam" id="PF04479">
    <property type="entry name" value="RTA1"/>
    <property type="match status" value="1"/>
</dbReference>
<evidence type="ECO:0000256" key="6">
    <source>
        <dbReference type="SAM" id="Phobius"/>
    </source>
</evidence>
<feature type="transmembrane region" description="Helical" evidence="6">
    <location>
        <begin position="81"/>
        <end position="99"/>
    </location>
</feature>
<feature type="region of interest" description="Disordered" evidence="5">
    <location>
        <begin position="342"/>
        <end position="367"/>
    </location>
</feature>
<organism evidence="7 8">
    <name type="scientific">Hyaloscypha variabilis (strain UAMH 11265 / GT02V1 / F)</name>
    <name type="common">Meliniomyces variabilis</name>
    <dbReference type="NCBI Taxonomy" id="1149755"/>
    <lineage>
        <taxon>Eukaryota</taxon>
        <taxon>Fungi</taxon>
        <taxon>Dikarya</taxon>
        <taxon>Ascomycota</taxon>
        <taxon>Pezizomycotina</taxon>
        <taxon>Leotiomycetes</taxon>
        <taxon>Helotiales</taxon>
        <taxon>Hyaloscyphaceae</taxon>
        <taxon>Hyaloscypha</taxon>
        <taxon>Hyaloscypha variabilis</taxon>
    </lineage>
</organism>
<sequence>MDGLQACTLPLQYDVPCLGTNGAVSNLTEVNGLNITQFNGGIYPAGLWIASNITTTAQCTVDLCSLKYASLDYVPNAGSNFLLAIIFAFYFLVQLFFWLWRRTHSFSFAMCCGLILEVLGYLARVIMKNNMFSQTPFLIQIICLTIAPVFFTAGIYLTLARVIMHYGPQNSRLTPKTYTITFMCSDFIALVLQSAGGGIADQSGLSPSTRNGGVHLMVAGLSFQVLSILIFMTLCAEFFWRVKNDKNSLGWHNRDSAARHLKLFVYAFTLATFFILVRSIFRVAELAHGFHGKLANDQVTFMILEGGMMILATTFLTAFPPGQFLGREEWKNSGWKFRKNGNGSALSLEKPRSDTTPESERVQTIPM</sequence>
<evidence type="ECO:0000256" key="3">
    <source>
        <dbReference type="ARBA" id="ARBA00022989"/>
    </source>
</evidence>
<keyword evidence="8" id="KW-1185">Reference proteome</keyword>
<feature type="transmembrane region" description="Helical" evidence="6">
    <location>
        <begin position="261"/>
        <end position="281"/>
    </location>
</feature>
<evidence type="ECO:0000313" key="7">
    <source>
        <dbReference type="EMBL" id="PMD48196.1"/>
    </source>
</evidence>
<name>A0A2J6SBQ8_HYAVF</name>
<dbReference type="AlphaFoldDB" id="A0A2J6SBQ8"/>
<accession>A0A2J6SBQ8</accession>
<evidence type="ECO:0000256" key="4">
    <source>
        <dbReference type="ARBA" id="ARBA00023136"/>
    </source>
</evidence>
<feature type="transmembrane region" description="Helical" evidence="6">
    <location>
        <begin position="301"/>
        <end position="319"/>
    </location>
</feature>
<proteinExistence type="predicted"/>
<dbReference type="PANTHER" id="PTHR31465:SF9">
    <property type="entry name" value="SPHINGOID LONG-CHAIN BASE TRANSPORTER RSB1"/>
    <property type="match status" value="1"/>
</dbReference>
<dbReference type="GO" id="GO:0000324">
    <property type="term" value="C:fungal-type vacuole"/>
    <property type="evidence" value="ECO:0007669"/>
    <property type="project" value="TreeGrafter"/>
</dbReference>
<dbReference type="InterPro" id="IPR007568">
    <property type="entry name" value="RTA1"/>
</dbReference>